<feature type="coiled-coil region" evidence="1">
    <location>
        <begin position="552"/>
        <end position="598"/>
    </location>
</feature>
<dbReference type="InterPro" id="IPR012337">
    <property type="entry name" value="RNaseH-like_sf"/>
</dbReference>
<organism evidence="4 5">
    <name type="scientific">Halodesulfovibrio aestuarii</name>
    <dbReference type="NCBI Taxonomy" id="126333"/>
    <lineage>
        <taxon>Bacteria</taxon>
        <taxon>Pseudomonadati</taxon>
        <taxon>Thermodesulfobacteriota</taxon>
        <taxon>Desulfovibrionia</taxon>
        <taxon>Desulfovibrionales</taxon>
        <taxon>Desulfovibrionaceae</taxon>
        <taxon>Halodesulfovibrio</taxon>
    </lineage>
</organism>
<feature type="domain" description="Integrase catalytic" evidence="2">
    <location>
        <begin position="257"/>
        <end position="466"/>
    </location>
</feature>
<dbReference type="RefSeq" id="WP_020001985.1">
    <property type="nucleotide sequence ID" value="NZ_CP192219.1"/>
</dbReference>
<evidence type="ECO:0000256" key="1">
    <source>
        <dbReference type="SAM" id="Coils"/>
    </source>
</evidence>
<dbReference type="Pfam" id="PF09299">
    <property type="entry name" value="Mu-transpos_C"/>
    <property type="match status" value="1"/>
</dbReference>
<dbReference type="SUPFAM" id="SSF50610">
    <property type="entry name" value="mu transposase, C-terminal domain"/>
    <property type="match status" value="1"/>
</dbReference>
<dbReference type="SUPFAM" id="SSF53098">
    <property type="entry name" value="Ribonuclease H-like"/>
    <property type="match status" value="1"/>
</dbReference>
<dbReference type="InterPro" id="IPR001584">
    <property type="entry name" value="Integrase_cat-core"/>
</dbReference>
<protein>
    <submittedName>
        <fullName evidence="4">Putative transposase</fullName>
    </submittedName>
</protein>
<dbReference type="PROSITE" id="PS50994">
    <property type="entry name" value="INTEGRASE"/>
    <property type="match status" value="1"/>
</dbReference>
<evidence type="ECO:0000313" key="5">
    <source>
        <dbReference type="Proteomes" id="UP000184001"/>
    </source>
</evidence>
<dbReference type="EMBL" id="FQZR01000002">
    <property type="protein sequence ID" value="SHI74948.1"/>
    <property type="molecule type" value="Genomic_DNA"/>
</dbReference>
<dbReference type="Proteomes" id="UP000184001">
    <property type="component" value="Unassembled WGS sequence"/>
</dbReference>
<proteinExistence type="predicted"/>
<evidence type="ECO:0000313" key="4">
    <source>
        <dbReference type="EMBL" id="SHI74948.1"/>
    </source>
</evidence>
<dbReference type="InterPro" id="IPR036397">
    <property type="entry name" value="RNaseH_sf"/>
</dbReference>
<dbReference type="GO" id="GO:0015074">
    <property type="term" value="P:DNA integration"/>
    <property type="evidence" value="ECO:0007669"/>
    <property type="project" value="InterPro"/>
</dbReference>
<gene>
    <name evidence="4" type="ORF">SAMN05660830_00863</name>
</gene>
<evidence type="ECO:0000259" key="3">
    <source>
        <dbReference type="PROSITE" id="PS51702"/>
    </source>
</evidence>
<dbReference type="InterPro" id="IPR015378">
    <property type="entry name" value="Transposase-like_Mu_C"/>
</dbReference>
<dbReference type="GO" id="GO:0003677">
    <property type="term" value="F:DNA binding"/>
    <property type="evidence" value="ECO:0007669"/>
    <property type="project" value="InterPro"/>
</dbReference>
<dbReference type="PROSITE" id="PS51702">
    <property type="entry name" value="HTH_MU"/>
    <property type="match status" value="1"/>
</dbReference>
<dbReference type="InterPro" id="IPR036388">
    <property type="entry name" value="WH-like_DNA-bd_sf"/>
</dbReference>
<feature type="domain" description="HTH Mu-type" evidence="3">
    <location>
        <begin position="2"/>
        <end position="67"/>
    </location>
</feature>
<sequence length="708" mass="80252">MLKEAYTTRELASILGFSQPKGVLVRANRESWQARPRVGRGGGNEWLVSTMPEATRTALVSAEARLVDQQAVQPTVPTLATAGVSDAKRKKALARADLVVLYSEWIAKAEFGSKAVARDSFIQAYKGGAWPHLLETLGVKASWKSIERWKLELRKNGTVVALVDRRGAGNEQRAKMTEEHAKLLLNAVLQPNHPTISTAIRMATSAMTAQKLPIPAERTMRRFLSIWKETNFGTWVYTREGKKAWNDKAAFYIERDYNLIEVGDILVADGHVLNFETLNPWTGKPQRMELIMWYDMKSNCPMGWEIMPTENTQGIAAAFRRAVMTLGKFPLIAYLDNGRAFRSKYFNGVDFRQTGIAGLFQDLGIHTIFAWPYHGQSKTIERFFGTLHELEQWVPSYVGNNIAAKPARLNRGEPLHRKAYDAAGGRPLTLEETHYVVAQWIDEYIQRPQRGHLNGKTPAEVFMQGRGAGVDESKLRHLMMAKAVRQIRREGIRFLGERYYDGLMHGRTHAVQIKYDLHDRSSILVFSEDGSEFICKAQRQNAIHPAASLLGTDQHREELQQAITLKKDQERDASSIARQVLEDSLAAQRDRMVAIQNEKIEPKKVADTPLSQSKVLSIESAKKKAQTQRSKAPSYVPPVQKPEIVTELDKYDYLFGLSVKDGVVLREPDSEWMEQYESTEEYVQDAAPRYERLRKYYGKTRQCVAQAN</sequence>
<dbReference type="SUPFAM" id="SSF46955">
    <property type="entry name" value="Putative DNA-binding domain"/>
    <property type="match status" value="1"/>
</dbReference>
<comment type="caution">
    <text evidence="4">The sequence shown here is derived from an EMBL/GenBank/DDBJ whole genome shotgun (WGS) entry which is preliminary data.</text>
</comment>
<dbReference type="InterPro" id="IPR009061">
    <property type="entry name" value="DNA-bd_dom_put_sf"/>
</dbReference>
<reference evidence="4 5" key="1">
    <citation type="submission" date="2016-11" db="EMBL/GenBank/DDBJ databases">
        <authorList>
            <person name="Varghese N."/>
            <person name="Submissions S."/>
        </authorList>
    </citation>
    <scope>NUCLEOTIDE SEQUENCE [LARGE SCALE GENOMIC DNA]</scope>
    <source>
        <strain evidence="4 5">DSM 17919</strain>
    </source>
</reference>
<name>A0A8G2C835_9BACT</name>
<dbReference type="Gene3D" id="3.30.420.10">
    <property type="entry name" value="Ribonuclease H-like superfamily/Ribonuclease H"/>
    <property type="match status" value="1"/>
</dbReference>
<dbReference type="Gene3D" id="1.10.10.10">
    <property type="entry name" value="Winged helix-like DNA-binding domain superfamily/Winged helix DNA-binding domain"/>
    <property type="match status" value="1"/>
</dbReference>
<dbReference type="Pfam" id="PF02316">
    <property type="entry name" value="HTH_Tnp_Mu_1"/>
    <property type="match status" value="1"/>
</dbReference>
<dbReference type="AlphaFoldDB" id="A0A8G2C835"/>
<dbReference type="InterPro" id="IPR009004">
    <property type="entry name" value="Transposase_Mu_C"/>
</dbReference>
<dbReference type="InterPro" id="IPR003314">
    <property type="entry name" value="Mu-type_HTH"/>
</dbReference>
<evidence type="ECO:0000259" key="2">
    <source>
        <dbReference type="PROSITE" id="PS50994"/>
    </source>
</evidence>
<keyword evidence="1" id="KW-0175">Coiled coil</keyword>
<accession>A0A8G2C835</accession>